<dbReference type="InterPro" id="IPR000337">
    <property type="entry name" value="GPCR_3"/>
</dbReference>
<dbReference type="SUPFAM" id="SSF51126">
    <property type="entry name" value="Pectin lyase-like"/>
    <property type="match status" value="1"/>
</dbReference>
<dbReference type="Proteomes" id="UP000193719">
    <property type="component" value="Unassembled WGS sequence"/>
</dbReference>
<dbReference type="InterPro" id="IPR017978">
    <property type="entry name" value="GPCR_3_C"/>
</dbReference>
<feature type="transmembrane region" description="Helical" evidence="12">
    <location>
        <begin position="749"/>
        <end position="768"/>
    </location>
</feature>
<feature type="transmembrane region" description="Helical" evidence="12">
    <location>
        <begin position="528"/>
        <end position="551"/>
    </location>
</feature>
<feature type="transmembrane region" description="Helical" evidence="12">
    <location>
        <begin position="596"/>
        <end position="620"/>
    </location>
</feature>
<evidence type="ECO:0000313" key="15">
    <source>
        <dbReference type="Proteomes" id="UP000193719"/>
    </source>
</evidence>
<evidence type="ECO:0000256" key="5">
    <source>
        <dbReference type="ARBA" id="ARBA00022525"/>
    </source>
</evidence>
<evidence type="ECO:0000256" key="3">
    <source>
        <dbReference type="ARBA" id="ARBA00004442"/>
    </source>
</evidence>
<feature type="transmembrane region" description="Helical" evidence="12">
    <location>
        <begin position="563"/>
        <end position="584"/>
    </location>
</feature>
<dbReference type="PROSITE" id="PS50259">
    <property type="entry name" value="G_PROTEIN_RECEP_F3_4"/>
    <property type="match status" value="1"/>
</dbReference>
<evidence type="ECO:0000256" key="8">
    <source>
        <dbReference type="ARBA" id="ARBA00022989"/>
    </source>
</evidence>
<dbReference type="EMBL" id="MCFH01000030">
    <property type="protein sequence ID" value="ORX47569.1"/>
    <property type="molecule type" value="Genomic_DNA"/>
</dbReference>
<evidence type="ECO:0000259" key="13">
    <source>
        <dbReference type="PROSITE" id="PS50259"/>
    </source>
</evidence>
<gene>
    <name evidence="14" type="ORF">BCR36DRAFT_92865</name>
</gene>
<dbReference type="STRING" id="1754191.A0A1Y1V674"/>
<dbReference type="InterPro" id="IPR050726">
    <property type="entry name" value="mGluR"/>
</dbReference>
<evidence type="ECO:0000256" key="6">
    <source>
        <dbReference type="ARBA" id="ARBA00022692"/>
    </source>
</evidence>
<evidence type="ECO:0000256" key="4">
    <source>
        <dbReference type="ARBA" id="ARBA00004613"/>
    </source>
</evidence>
<keyword evidence="15" id="KW-1185">Reference proteome</keyword>
<keyword evidence="9 12" id="KW-0472">Membrane</keyword>
<dbReference type="InterPro" id="IPR003368">
    <property type="entry name" value="POMP_repeat"/>
</dbReference>
<dbReference type="PRINTS" id="PR00248">
    <property type="entry name" value="GPCRMGR"/>
</dbReference>
<name>A0A1Y1V674_9FUNG</name>
<reference evidence="14 15" key="2">
    <citation type="submission" date="2016-08" db="EMBL/GenBank/DDBJ databases">
        <title>Pervasive Adenine N6-methylation of Active Genes in Fungi.</title>
        <authorList>
            <consortium name="DOE Joint Genome Institute"/>
            <person name="Mondo S.J."/>
            <person name="Dannebaum R.O."/>
            <person name="Kuo R.C."/>
            <person name="Labutti K."/>
            <person name="Haridas S."/>
            <person name="Kuo A."/>
            <person name="Salamov A."/>
            <person name="Ahrendt S.R."/>
            <person name="Lipzen A."/>
            <person name="Sullivan W."/>
            <person name="Andreopoulos W.B."/>
            <person name="Clum A."/>
            <person name="Lindquist E."/>
            <person name="Daum C."/>
            <person name="Ramamoorthy G.K."/>
            <person name="Gryganskyi A."/>
            <person name="Culley D."/>
            <person name="Magnuson J.K."/>
            <person name="James T.Y."/>
            <person name="O'Malley M.A."/>
            <person name="Stajich J.E."/>
            <person name="Spatafora J.W."/>
            <person name="Visel A."/>
            <person name="Grigoriev I.V."/>
        </authorList>
    </citation>
    <scope>NUCLEOTIDE SEQUENCE [LARGE SCALE GENOMIC DNA]</scope>
    <source>
        <strain evidence="15">finn</strain>
    </source>
</reference>
<dbReference type="AlphaFoldDB" id="A0A1Y1V674"/>
<feature type="transmembrane region" description="Helical" evidence="12">
    <location>
        <begin position="679"/>
        <end position="699"/>
    </location>
</feature>
<accession>A0A1Y1V674</accession>
<dbReference type="InterPro" id="IPR011050">
    <property type="entry name" value="Pectin_lyase_fold/virulence"/>
</dbReference>
<evidence type="ECO:0000313" key="14">
    <source>
        <dbReference type="EMBL" id="ORX47569.1"/>
    </source>
</evidence>
<sequence length="790" mass="90349">MNNVELNHIRGNSIDGLFLFTNYEDNVYVRATNIILNDLYQFSDRPSSILFWINRKARIEIENIRFSNVGAYNAYLTYQGDECFVNINNIELSNYYSSTASEIFSYSSLAETDGILNISHLRLDNIISQGAIFKSSFGVISVSDSVITNIHTCNRDNSCRNKQGIMELYLNNEIAAINSKSEITIKNTIFDNINGVSGLGAADGTSIYFYNNTIKNSYFKNGIIECDRSKEKSGNITVENSVFINNKSEYGTILNIQLLDERYHTRINIINSKFENNTASKYGGVIYSKDKLTPKSVKVENCEFINNKALIGNDIYTLKIDYEPLISNREYLKNIKGSLATNPTKIKLNNDTFNDLLIKSGDKIPEGITCSIYDDYDNKIMFGSDIANVEISEFMFFKLEVNDTYNSALVGQTRSYCWDNFCEFPIVRVVGNPGVYKLKLIINTFGRFTNFDDNTVDIKIKIIPCENNYLYQDIENIKLKSCYKPSCEPSCNTGTCINNNICSCNNTLFTGSYCNEYIKLKRISVIDISIRIISIILIIVTIITIFSTIYLRNNPIIKGGSVDFLIIILIGLIFSFSHVFFLTVERTTNKCYLIHLLNNIGFSLSYGSILVKTIRIYLIFRIKRRSIGLKKKIMLSIVMTLVIYYIVINLIWYVTGNVSAKSAITEDYKKYQYCSYPDFRVMCIIVNYIVLFLGCYFSYCIRKVKDNFKENLAIPIYAYFIFIGISELANSLYNISVRVQDFFNSTGTIIINSAILLYLYIIKFYTIYSLKKISKQKSSYKNSKSSSQYT</sequence>
<evidence type="ECO:0000256" key="11">
    <source>
        <dbReference type="ARBA" id="ARBA00023237"/>
    </source>
</evidence>
<protein>
    <recommendedName>
        <fullName evidence="13">G-protein coupled receptors family 3 profile domain-containing protein</fullName>
    </recommendedName>
</protein>
<dbReference type="GO" id="GO:0004930">
    <property type="term" value="F:G protein-coupled receptor activity"/>
    <property type="evidence" value="ECO:0007669"/>
    <property type="project" value="InterPro"/>
</dbReference>
<reference evidence="14 15" key="1">
    <citation type="submission" date="2016-08" db="EMBL/GenBank/DDBJ databases">
        <title>Genomes of anaerobic fungi encode conserved fungal cellulosomes for biomass hydrolysis.</title>
        <authorList>
            <consortium name="DOE Joint Genome Institute"/>
            <person name="Haitjema C.H."/>
            <person name="Gilmore S.P."/>
            <person name="Henske J.K."/>
            <person name="Solomon K.V."/>
            <person name="De Groot R."/>
            <person name="Kuo A."/>
            <person name="Mondo S.J."/>
            <person name="Salamov A.A."/>
            <person name="Labutti K."/>
            <person name="Zhao Z."/>
            <person name="Chiniquy J."/>
            <person name="Barry K."/>
            <person name="Brewer H.M."/>
            <person name="Purvine S.O."/>
            <person name="Wright A.T."/>
            <person name="Boxma B."/>
            <person name="Van Alen T."/>
            <person name="Hackstein J.H."/>
            <person name="Baker S.E."/>
            <person name="Grigoriev I.V."/>
            <person name="O'Malley M.A."/>
        </authorList>
    </citation>
    <scope>NUCLEOTIDE SEQUENCE [LARGE SCALE GENOMIC DNA]</scope>
    <source>
        <strain evidence="15">finn</strain>
    </source>
</reference>
<comment type="subcellular location">
    <subcellularLocation>
        <location evidence="2">Cell envelope</location>
    </subcellularLocation>
    <subcellularLocation>
        <location evidence="3">Cell outer membrane</location>
    </subcellularLocation>
    <subcellularLocation>
        <location evidence="1">Membrane</location>
        <topology evidence="1">Multi-pass membrane protein</topology>
    </subcellularLocation>
    <subcellularLocation>
        <location evidence="4">Secreted</location>
    </subcellularLocation>
</comment>
<dbReference type="Pfam" id="PF00003">
    <property type="entry name" value="7tm_3"/>
    <property type="match status" value="1"/>
</dbReference>
<dbReference type="PANTHER" id="PTHR24060">
    <property type="entry name" value="METABOTROPIC GLUTAMATE RECEPTOR"/>
    <property type="match status" value="1"/>
</dbReference>
<proteinExistence type="predicted"/>
<dbReference type="GO" id="GO:0016020">
    <property type="term" value="C:membrane"/>
    <property type="evidence" value="ECO:0007669"/>
    <property type="project" value="UniProtKB-SubCell"/>
</dbReference>
<feature type="domain" description="G-protein coupled receptors family 3 profile" evidence="13">
    <location>
        <begin position="526"/>
        <end position="767"/>
    </location>
</feature>
<evidence type="ECO:0000256" key="2">
    <source>
        <dbReference type="ARBA" id="ARBA00004196"/>
    </source>
</evidence>
<feature type="transmembrane region" description="Helical" evidence="12">
    <location>
        <begin position="632"/>
        <end position="654"/>
    </location>
</feature>
<feature type="transmembrane region" description="Helical" evidence="12">
    <location>
        <begin position="711"/>
        <end position="729"/>
    </location>
</feature>
<dbReference type="OrthoDB" id="2101621at2759"/>
<evidence type="ECO:0000256" key="12">
    <source>
        <dbReference type="SAM" id="Phobius"/>
    </source>
</evidence>
<keyword evidence="6 12" id="KW-0812">Transmembrane</keyword>
<evidence type="ECO:0000256" key="7">
    <source>
        <dbReference type="ARBA" id="ARBA00022729"/>
    </source>
</evidence>
<keyword evidence="10" id="KW-0325">Glycoprotein</keyword>
<keyword evidence="8 12" id="KW-1133">Transmembrane helix</keyword>
<dbReference type="NCBIfam" id="TIGR01376">
    <property type="entry name" value="POMP_repeat"/>
    <property type="match status" value="1"/>
</dbReference>
<evidence type="ECO:0000256" key="10">
    <source>
        <dbReference type="ARBA" id="ARBA00023180"/>
    </source>
</evidence>
<dbReference type="GO" id="GO:0005576">
    <property type="term" value="C:extracellular region"/>
    <property type="evidence" value="ECO:0007669"/>
    <property type="project" value="UniProtKB-SubCell"/>
</dbReference>
<organism evidence="14 15">
    <name type="scientific">Piromyces finnis</name>
    <dbReference type="NCBI Taxonomy" id="1754191"/>
    <lineage>
        <taxon>Eukaryota</taxon>
        <taxon>Fungi</taxon>
        <taxon>Fungi incertae sedis</taxon>
        <taxon>Chytridiomycota</taxon>
        <taxon>Chytridiomycota incertae sedis</taxon>
        <taxon>Neocallimastigomycetes</taxon>
        <taxon>Neocallimastigales</taxon>
        <taxon>Neocallimastigaceae</taxon>
        <taxon>Piromyces</taxon>
    </lineage>
</organism>
<keyword evidence="11" id="KW-0998">Cell outer membrane</keyword>
<evidence type="ECO:0000256" key="9">
    <source>
        <dbReference type="ARBA" id="ARBA00023136"/>
    </source>
</evidence>
<keyword evidence="7" id="KW-0732">Signal</keyword>
<keyword evidence="5" id="KW-0964">Secreted</keyword>
<comment type="caution">
    <text evidence="14">The sequence shown here is derived from an EMBL/GenBank/DDBJ whole genome shotgun (WGS) entry which is preliminary data.</text>
</comment>
<evidence type="ECO:0000256" key="1">
    <source>
        <dbReference type="ARBA" id="ARBA00004141"/>
    </source>
</evidence>